<keyword evidence="13" id="KW-1185">Reference proteome</keyword>
<feature type="domain" description="tRNA wybutosine-synthesizing protein" evidence="11">
    <location>
        <begin position="5"/>
        <end position="219"/>
    </location>
</feature>
<reference evidence="13" key="1">
    <citation type="journal article" date="2010" name="Science">
        <title>Signatures of adaptation to obligate biotrophy in the Hyaloperonospora arabidopsidis genome.</title>
        <authorList>
            <person name="Baxter L."/>
            <person name="Tripathy S."/>
            <person name="Ishaque N."/>
            <person name="Boot N."/>
            <person name="Cabral A."/>
            <person name="Kemen E."/>
            <person name="Thines M."/>
            <person name="Ah-Fong A."/>
            <person name="Anderson R."/>
            <person name="Badejoko W."/>
            <person name="Bittner-Eddy P."/>
            <person name="Boore J.L."/>
            <person name="Chibucos M.C."/>
            <person name="Coates M."/>
            <person name="Dehal P."/>
            <person name="Delehaunty K."/>
            <person name="Dong S."/>
            <person name="Downton P."/>
            <person name="Dumas B."/>
            <person name="Fabro G."/>
            <person name="Fronick C."/>
            <person name="Fuerstenberg S.I."/>
            <person name="Fulton L."/>
            <person name="Gaulin E."/>
            <person name="Govers F."/>
            <person name="Hughes L."/>
            <person name="Humphray S."/>
            <person name="Jiang R.H."/>
            <person name="Judelson H."/>
            <person name="Kamoun S."/>
            <person name="Kyung K."/>
            <person name="Meijer H."/>
            <person name="Minx P."/>
            <person name="Morris P."/>
            <person name="Nelson J."/>
            <person name="Phuntumart V."/>
            <person name="Qutob D."/>
            <person name="Rehmany A."/>
            <person name="Rougon-Cardoso A."/>
            <person name="Ryden P."/>
            <person name="Torto-Alalibo T."/>
            <person name="Studholme D."/>
            <person name="Wang Y."/>
            <person name="Win J."/>
            <person name="Wood J."/>
            <person name="Clifton S.W."/>
            <person name="Rogers J."/>
            <person name="Van den Ackerveken G."/>
            <person name="Jones J.D."/>
            <person name="McDowell J.M."/>
            <person name="Beynon J."/>
            <person name="Tyler B.M."/>
        </authorList>
    </citation>
    <scope>NUCLEOTIDE SEQUENCE [LARGE SCALE GENOMIC DNA]</scope>
    <source>
        <strain evidence="13">Emoy2</strain>
    </source>
</reference>
<dbReference type="Gene3D" id="3.30.1960.10">
    <property type="entry name" value="tRNA wybutosine-synthesizing-like"/>
    <property type="match status" value="1"/>
</dbReference>
<dbReference type="Pfam" id="PF02676">
    <property type="entry name" value="TYW3"/>
    <property type="match status" value="1"/>
</dbReference>
<evidence type="ECO:0000256" key="4">
    <source>
        <dbReference type="ARBA" id="ARBA00022679"/>
    </source>
</evidence>
<evidence type="ECO:0000256" key="3">
    <source>
        <dbReference type="ARBA" id="ARBA00022603"/>
    </source>
</evidence>
<evidence type="ECO:0000256" key="2">
    <source>
        <dbReference type="ARBA" id="ARBA00012750"/>
    </source>
</evidence>
<dbReference type="GO" id="GO:0008168">
    <property type="term" value="F:methyltransferase activity"/>
    <property type="evidence" value="ECO:0007669"/>
    <property type="project" value="UniProtKB-KW"/>
</dbReference>
<dbReference type="Pfam" id="PF24681">
    <property type="entry name" value="Kelch_KLHDC2_KLHL20_DRC7"/>
    <property type="match status" value="1"/>
</dbReference>
<dbReference type="FunFam" id="3.30.1960.10:FF:000003">
    <property type="entry name" value="tRNA methyltransferase"/>
    <property type="match status" value="1"/>
</dbReference>
<evidence type="ECO:0000313" key="12">
    <source>
        <dbReference type="EnsemblProtists" id="HpaP805136"/>
    </source>
</evidence>
<accession>M4BFR6</accession>
<dbReference type="EC" id="2.1.1.282" evidence="2"/>
<comment type="catalytic activity">
    <reaction evidence="8">
        <text>4-demethyl-7-[(3S)-3-amino-3-carboxypropyl]wyosine(37) in tRNA(Phe) + S-adenosyl-L-methionine = 7-[(3S)-3-amino-3-carboxypropyl]wyosine(37) in tRNA(Phe) + S-adenosyl-L-homocysteine + H(+)</text>
        <dbReference type="Rhea" id="RHEA:36635"/>
        <dbReference type="Rhea" id="RHEA-COMP:10378"/>
        <dbReference type="Rhea" id="RHEA-COMP:10379"/>
        <dbReference type="ChEBI" id="CHEBI:15378"/>
        <dbReference type="ChEBI" id="CHEBI:57856"/>
        <dbReference type="ChEBI" id="CHEBI:59789"/>
        <dbReference type="ChEBI" id="CHEBI:73543"/>
        <dbReference type="ChEBI" id="CHEBI:73550"/>
        <dbReference type="EC" id="2.1.1.282"/>
    </reaction>
</comment>
<evidence type="ECO:0000256" key="10">
    <source>
        <dbReference type="ARBA" id="ARBA00069229"/>
    </source>
</evidence>
<sequence>MFAQLKRESLRKLQAMEDKSPKGCIDEPIADMIHTINAHPDYVRLFLHFPYEETIVTSSSCSGRIALFCGEAAAGKGDASVSDLITKGGKWLIAAHATITFDQLVTALRSSDAQSCHSNMIIFKHEPFIMHVVCRDVESAKKLLQWGIASGFRESGVVLGNRKIVCAIRTTANGFEIPLGRSAEHLLVNDEYLRWIVNIANQKFEANKQKTDRLFEAFRGGFCNPLVVSQAESGCLVELSSWTEVARKESVQLVGHASVRYRDLIVVFGGQGPTTAGLTTRVATVTILAPSKEGSLLQTYHATAGANGPSPRMYHSCSVVGTRMVVFGGRASPVKPLGDLYGMDLETKQWETIATQGVGPSPRWKHCSCAGEYRLPVCLAEQHLQGLTRFLMWLHTVGSVVYVYGGRDAQHVFGDMFALDLNQKPPQWRQIGTPRFHSSAVITCTDYLVCCM</sequence>
<dbReference type="STRING" id="559515.M4BFR6"/>
<evidence type="ECO:0000256" key="6">
    <source>
        <dbReference type="ARBA" id="ARBA00022694"/>
    </source>
</evidence>
<keyword evidence="6" id="KW-0819">tRNA processing</keyword>
<dbReference type="Proteomes" id="UP000011713">
    <property type="component" value="Unassembled WGS sequence"/>
</dbReference>
<name>M4BFR6_HYAAE</name>
<dbReference type="GO" id="GO:0032259">
    <property type="term" value="P:methylation"/>
    <property type="evidence" value="ECO:0007669"/>
    <property type="project" value="UniProtKB-KW"/>
</dbReference>
<dbReference type="OMA" id="WETIATQ"/>
<dbReference type="PANTHER" id="PTHR48418">
    <property type="entry name" value="TRNA WYBUTOSINE-SYNTHESIZING PROTEIN 3"/>
    <property type="match status" value="1"/>
</dbReference>
<organism evidence="12 13">
    <name type="scientific">Hyaloperonospora arabidopsidis (strain Emoy2)</name>
    <name type="common">Downy mildew agent</name>
    <name type="synonym">Peronospora arabidopsidis</name>
    <dbReference type="NCBI Taxonomy" id="559515"/>
    <lineage>
        <taxon>Eukaryota</taxon>
        <taxon>Sar</taxon>
        <taxon>Stramenopiles</taxon>
        <taxon>Oomycota</taxon>
        <taxon>Peronosporomycetes</taxon>
        <taxon>Peronosporales</taxon>
        <taxon>Peronosporaceae</taxon>
        <taxon>Hyaloperonospora</taxon>
    </lineage>
</organism>
<proteinExistence type="inferred from homology"/>
<evidence type="ECO:0000256" key="8">
    <source>
        <dbReference type="ARBA" id="ARBA00049202"/>
    </source>
</evidence>
<keyword evidence="3" id="KW-0489">Methyltransferase</keyword>
<dbReference type="InParanoid" id="M4BFR6"/>
<keyword evidence="4" id="KW-0808">Transferase</keyword>
<dbReference type="InterPro" id="IPR003827">
    <property type="entry name" value="tRNA_yW-synthesising"/>
</dbReference>
<dbReference type="HOGENOM" id="CLU_606161_0_0_1"/>
<dbReference type="EMBL" id="JH598211">
    <property type="status" value="NOT_ANNOTATED_CDS"/>
    <property type="molecule type" value="Genomic_DNA"/>
</dbReference>
<dbReference type="VEuPathDB" id="FungiDB:HpaG805136"/>
<dbReference type="EnsemblProtists" id="HpaT805136">
    <property type="protein sequence ID" value="HpaP805136"/>
    <property type="gene ID" value="HpaG805136"/>
</dbReference>
<evidence type="ECO:0000259" key="11">
    <source>
        <dbReference type="Pfam" id="PF02676"/>
    </source>
</evidence>
<evidence type="ECO:0000256" key="5">
    <source>
        <dbReference type="ARBA" id="ARBA00022691"/>
    </source>
</evidence>
<dbReference type="PANTHER" id="PTHR48418:SF1">
    <property type="entry name" value="TRNA WYBUTOSINE-SYNTHESIZING PROTEIN 3"/>
    <property type="match status" value="1"/>
</dbReference>
<reference evidence="12" key="2">
    <citation type="submission" date="2015-06" db="UniProtKB">
        <authorList>
            <consortium name="EnsemblProtists"/>
        </authorList>
    </citation>
    <scope>IDENTIFICATION</scope>
    <source>
        <strain evidence="12">Emoy2</strain>
    </source>
</reference>
<dbReference type="AlphaFoldDB" id="M4BFR6"/>
<dbReference type="GO" id="GO:0008033">
    <property type="term" value="P:tRNA processing"/>
    <property type="evidence" value="ECO:0007669"/>
    <property type="project" value="UniProtKB-KW"/>
</dbReference>
<dbReference type="SUPFAM" id="SSF111278">
    <property type="entry name" value="SSo0622-like"/>
    <property type="match status" value="1"/>
</dbReference>
<comment type="similarity">
    <text evidence="1">Belongs to the TYW3 family.</text>
</comment>
<protein>
    <recommendedName>
        <fullName evidence="10">tRNA wybutosine-synthesizing protein 3</fullName>
        <ecNumber evidence="2">2.1.1.282</ecNumber>
    </recommendedName>
    <alternativeName>
        <fullName evidence="7">tRNA(Phe) 7-((3-amino-3-carboxypropyl)-4-demethylwyosine(37)-N(4))-methyltransferase</fullName>
    </alternativeName>
</protein>
<evidence type="ECO:0000256" key="1">
    <source>
        <dbReference type="ARBA" id="ARBA00008569"/>
    </source>
</evidence>
<evidence type="ECO:0000256" key="7">
    <source>
        <dbReference type="ARBA" id="ARBA00030554"/>
    </source>
</evidence>
<evidence type="ECO:0000313" key="13">
    <source>
        <dbReference type="Proteomes" id="UP000011713"/>
    </source>
</evidence>
<dbReference type="eggNOG" id="KOG1228">
    <property type="taxonomic scope" value="Eukaryota"/>
</dbReference>
<evidence type="ECO:0000256" key="9">
    <source>
        <dbReference type="ARBA" id="ARBA00058049"/>
    </source>
</evidence>
<dbReference type="InterPro" id="IPR015915">
    <property type="entry name" value="Kelch-typ_b-propeller"/>
</dbReference>
<dbReference type="SUPFAM" id="SSF117281">
    <property type="entry name" value="Kelch motif"/>
    <property type="match status" value="1"/>
</dbReference>
<dbReference type="Gene3D" id="2.120.10.80">
    <property type="entry name" value="Kelch-type beta propeller"/>
    <property type="match status" value="1"/>
</dbReference>
<dbReference type="InterPro" id="IPR036602">
    <property type="entry name" value="tRNA_yW-synthesising-like_sf"/>
</dbReference>
<keyword evidence="5" id="KW-0949">S-adenosyl-L-methionine</keyword>
<comment type="function">
    <text evidence="9">S-adenosyl-L-methionine-dependent methyltransferase that acts as a component of the wybutosine biosynthesis pathway. Wybutosine is a hyper modified guanosine with a tricyclic base found at the 3'-position adjacent to the anticodon of eukaryotic phenylalanine tRNA. Probably methylates N-4 position of wybutosine-86 to produce wybutosine-72.</text>
</comment>